<accession>F6FZX5</accession>
<proteinExistence type="predicted"/>
<sequence>MSGRRGPRAWRRGVGCAARSYRLHVRRAIECSVIERRCGARS</sequence>
<dbReference type="HOGENOM" id="CLU_3256811_0_0_4"/>
<dbReference type="EMBL" id="CP002819">
    <property type="protein sequence ID" value="AEG68486.1"/>
    <property type="molecule type" value="Genomic_DNA"/>
</dbReference>
<dbReference type="AlphaFoldDB" id="F6FZX5"/>
<protein>
    <submittedName>
        <fullName evidence="1">Uncharacterized protein</fullName>
    </submittedName>
</protein>
<name>F6FZX5_RALS8</name>
<gene>
    <name evidence="1" type="ordered locus">RSPO_c01185</name>
</gene>
<organism evidence="1 2">
    <name type="scientific">Ralstonia solanacearum (strain Po82)</name>
    <dbReference type="NCBI Taxonomy" id="1031711"/>
    <lineage>
        <taxon>Bacteria</taxon>
        <taxon>Pseudomonadati</taxon>
        <taxon>Pseudomonadota</taxon>
        <taxon>Betaproteobacteria</taxon>
        <taxon>Burkholderiales</taxon>
        <taxon>Burkholderiaceae</taxon>
        <taxon>Ralstonia</taxon>
        <taxon>Ralstonia solanacearum species complex</taxon>
    </lineage>
</organism>
<dbReference type="PATRIC" id="fig|1031711.3.peg.1163"/>
<dbReference type="Proteomes" id="UP000007953">
    <property type="component" value="Chromosome"/>
</dbReference>
<evidence type="ECO:0000313" key="1">
    <source>
        <dbReference type="EMBL" id="AEG68486.1"/>
    </source>
</evidence>
<evidence type="ECO:0000313" key="2">
    <source>
        <dbReference type="Proteomes" id="UP000007953"/>
    </source>
</evidence>
<reference evidence="1 2" key="1">
    <citation type="journal article" date="2011" name="J. Bacteriol.">
        <title>Complete genome sequence of the plant pathogen Ralstonia solanacearum strain Po82.</title>
        <authorList>
            <person name="Xu J."/>
            <person name="Zheng H.J."/>
            <person name="Liu L."/>
            <person name="Pan Z.C."/>
            <person name="Prior P."/>
            <person name="Tang B."/>
            <person name="Xu J.S."/>
            <person name="Zhang H."/>
            <person name="Tian Q."/>
            <person name="Zhang L.Q."/>
            <person name="Feng J."/>
        </authorList>
    </citation>
    <scope>NUCLEOTIDE SEQUENCE [LARGE SCALE GENOMIC DNA]</scope>
    <source>
        <strain evidence="1 2">Po82</strain>
    </source>
</reference>
<dbReference type="KEGG" id="rsn:RSPO_c01185"/>